<comment type="caution">
    <text evidence="2">The sequence shown here is derived from an EMBL/GenBank/DDBJ whole genome shotgun (WGS) entry which is preliminary data.</text>
</comment>
<name>A0A8J5GBQ0_ZINOF</name>
<proteinExistence type="inferred from homology"/>
<dbReference type="EMBL" id="JACMSC010000010">
    <property type="protein sequence ID" value="KAG6504171.1"/>
    <property type="molecule type" value="Genomic_DNA"/>
</dbReference>
<evidence type="ECO:0000313" key="3">
    <source>
        <dbReference type="EMBL" id="KAG6507579.1"/>
    </source>
</evidence>
<sequence length="141" mass="15957">MGRMEINNGKEKVKSKGLIKKTLERCRIKSRRQVVGMPPEGCLSVYVGPARERFLVRTEWLNHPLFMVLLEEAEMEFGYATAGPLELPCDVALFRRVLWEVEQEAVQLFSPRCNFAIGHATAGYFLLSPVRPMNMITTGGV</sequence>
<accession>A0A8J5GBQ0</accession>
<dbReference type="Proteomes" id="UP000734854">
    <property type="component" value="Unassembled WGS sequence"/>
</dbReference>
<keyword evidence="4" id="KW-1185">Reference proteome</keyword>
<dbReference type="PANTHER" id="PTHR31374:SF118">
    <property type="entry name" value="OS01G0924966 PROTEIN"/>
    <property type="match status" value="1"/>
</dbReference>
<dbReference type="Pfam" id="PF02519">
    <property type="entry name" value="Auxin_inducible"/>
    <property type="match status" value="1"/>
</dbReference>
<gene>
    <name evidence="3" type="ORF">ZIOFF_032929</name>
    <name evidence="2" type="ORF">ZIOFF_036502</name>
</gene>
<dbReference type="OrthoDB" id="660486at2759"/>
<protein>
    <submittedName>
        <fullName evidence="2">Uncharacterized protein</fullName>
    </submittedName>
</protein>
<organism evidence="2 4">
    <name type="scientific">Zingiber officinale</name>
    <name type="common">Ginger</name>
    <name type="synonym">Amomum zingiber</name>
    <dbReference type="NCBI Taxonomy" id="94328"/>
    <lineage>
        <taxon>Eukaryota</taxon>
        <taxon>Viridiplantae</taxon>
        <taxon>Streptophyta</taxon>
        <taxon>Embryophyta</taxon>
        <taxon>Tracheophyta</taxon>
        <taxon>Spermatophyta</taxon>
        <taxon>Magnoliopsida</taxon>
        <taxon>Liliopsida</taxon>
        <taxon>Zingiberales</taxon>
        <taxon>Zingiberaceae</taxon>
        <taxon>Zingiber</taxon>
    </lineage>
</organism>
<evidence type="ECO:0000313" key="2">
    <source>
        <dbReference type="EMBL" id="KAG6504171.1"/>
    </source>
</evidence>
<evidence type="ECO:0000256" key="1">
    <source>
        <dbReference type="ARBA" id="ARBA00006974"/>
    </source>
</evidence>
<evidence type="ECO:0000313" key="4">
    <source>
        <dbReference type="Proteomes" id="UP000734854"/>
    </source>
</evidence>
<dbReference type="AlphaFoldDB" id="A0A8J5GBQ0"/>
<dbReference type="PANTHER" id="PTHR31374">
    <property type="entry name" value="AUXIN-INDUCED PROTEIN-LIKE-RELATED"/>
    <property type="match status" value="1"/>
</dbReference>
<dbReference type="GO" id="GO:0009733">
    <property type="term" value="P:response to auxin"/>
    <property type="evidence" value="ECO:0007669"/>
    <property type="project" value="InterPro"/>
</dbReference>
<comment type="similarity">
    <text evidence="1">Belongs to the ARG7 family.</text>
</comment>
<reference evidence="2 4" key="1">
    <citation type="submission" date="2020-08" db="EMBL/GenBank/DDBJ databases">
        <title>Plant Genome Project.</title>
        <authorList>
            <person name="Zhang R.-G."/>
        </authorList>
    </citation>
    <scope>NUCLEOTIDE SEQUENCE [LARGE SCALE GENOMIC DNA]</scope>
    <source>
        <tissue evidence="2">Rhizome</tissue>
    </source>
</reference>
<dbReference type="InterPro" id="IPR003676">
    <property type="entry name" value="SAUR_fam"/>
</dbReference>
<dbReference type="EMBL" id="JACMSC010000009">
    <property type="protein sequence ID" value="KAG6507579.1"/>
    <property type="molecule type" value="Genomic_DNA"/>
</dbReference>